<dbReference type="OrthoDB" id="9805754at2"/>
<keyword evidence="4" id="KW-0963">Cytoplasm</keyword>
<accession>Q7UTG7</accession>
<dbReference type="GO" id="GO:0004735">
    <property type="term" value="F:pyrroline-5-carboxylate reductase activity"/>
    <property type="evidence" value="ECO:0000318"/>
    <property type="project" value="GO_Central"/>
</dbReference>
<dbReference type="Pfam" id="PF14748">
    <property type="entry name" value="P5CR_dimer"/>
    <property type="match status" value="1"/>
</dbReference>
<dbReference type="GO" id="GO:0055129">
    <property type="term" value="P:L-proline biosynthetic process"/>
    <property type="evidence" value="ECO:0000318"/>
    <property type="project" value="GO_Central"/>
</dbReference>
<dbReference type="KEGG" id="rba:RB3891"/>
<dbReference type="SUPFAM" id="SSF51735">
    <property type="entry name" value="NAD(P)-binding Rossmann-fold domains"/>
    <property type="match status" value="1"/>
</dbReference>
<dbReference type="PIRSF" id="PIRSF000193">
    <property type="entry name" value="Pyrrol-5-carb_rd"/>
    <property type="match status" value="1"/>
</dbReference>
<dbReference type="InParanoid" id="Q7UTG7"/>
<dbReference type="GO" id="GO:0005737">
    <property type="term" value="C:cytoplasm"/>
    <property type="evidence" value="ECO:0007669"/>
    <property type="project" value="UniProtKB-SubCell"/>
</dbReference>
<dbReference type="PANTHER" id="PTHR11645">
    <property type="entry name" value="PYRROLINE-5-CARBOXYLATE REDUCTASE"/>
    <property type="match status" value="1"/>
</dbReference>
<dbReference type="UniPathway" id="UPA00098">
    <property type="reaction ID" value="UER00361"/>
</dbReference>
<feature type="domain" description="Pyrroline-5-carboxylate reductase catalytic N-terminal" evidence="7">
    <location>
        <begin position="11"/>
        <end position="109"/>
    </location>
</feature>
<comment type="catalytic activity">
    <reaction evidence="4">
        <text>L-proline + NADP(+) = (S)-1-pyrroline-5-carboxylate + NADPH + 2 H(+)</text>
        <dbReference type="Rhea" id="RHEA:14109"/>
        <dbReference type="ChEBI" id="CHEBI:15378"/>
        <dbReference type="ChEBI" id="CHEBI:17388"/>
        <dbReference type="ChEBI" id="CHEBI:57783"/>
        <dbReference type="ChEBI" id="CHEBI:58349"/>
        <dbReference type="ChEBI" id="CHEBI:60039"/>
        <dbReference type="EC" id="1.5.1.2"/>
    </reaction>
</comment>
<name>Q7UTG7_RHOBA</name>
<dbReference type="InterPro" id="IPR008927">
    <property type="entry name" value="6-PGluconate_DH-like_C_sf"/>
</dbReference>
<gene>
    <name evidence="4 9" type="primary">proC</name>
    <name evidence="9" type="ordered locus">RB3891</name>
</gene>
<keyword evidence="3 4" id="KW-0560">Oxidoreductase</keyword>
<feature type="domain" description="Pyrroline-5-carboxylate reductase dimerisation" evidence="8">
    <location>
        <begin position="171"/>
        <end position="275"/>
    </location>
</feature>
<evidence type="ECO:0000313" key="9">
    <source>
        <dbReference type="EMBL" id="CAD73469.1"/>
    </source>
</evidence>
<dbReference type="FunCoup" id="Q7UTG7">
    <property type="interactions" value="456"/>
</dbReference>
<dbReference type="EnsemblBacteria" id="CAD73469">
    <property type="protein sequence ID" value="CAD73469"/>
    <property type="gene ID" value="RB3891"/>
</dbReference>
<comment type="pathway">
    <text evidence="4">Amino-acid biosynthesis; L-proline biosynthesis; L-proline from L-glutamate 5-semialdehyde: step 1/1.</text>
</comment>
<dbReference type="Gene3D" id="1.10.3730.10">
    <property type="entry name" value="ProC C-terminal domain-like"/>
    <property type="match status" value="1"/>
</dbReference>
<evidence type="ECO:0000313" key="10">
    <source>
        <dbReference type="Proteomes" id="UP000001025"/>
    </source>
</evidence>
<feature type="binding site" evidence="6">
    <location>
        <begin position="13"/>
        <end position="18"/>
    </location>
    <ligand>
        <name>NADP(+)</name>
        <dbReference type="ChEBI" id="CHEBI:58349"/>
    </ligand>
</feature>
<organism evidence="9 10">
    <name type="scientific">Rhodopirellula baltica (strain DSM 10527 / NCIMB 13988 / SH1)</name>
    <dbReference type="NCBI Taxonomy" id="243090"/>
    <lineage>
        <taxon>Bacteria</taxon>
        <taxon>Pseudomonadati</taxon>
        <taxon>Planctomycetota</taxon>
        <taxon>Planctomycetia</taxon>
        <taxon>Pirellulales</taxon>
        <taxon>Pirellulaceae</taxon>
        <taxon>Rhodopirellula</taxon>
    </lineage>
</organism>
<dbReference type="EC" id="1.5.1.2" evidence="4 5"/>
<keyword evidence="10" id="KW-1185">Reference proteome</keyword>
<dbReference type="InterPro" id="IPR029036">
    <property type="entry name" value="P5CR_dimer"/>
</dbReference>
<sequence>MNLEMQLTGLTVIGGGQMARALVGGMLESGCLKASELTIVHKTKSTGEWWSSKYSECTTTTDTVEAVAGAKVVMLAVKPHIIAEVLAVKNSAGKSADWSGKLIVSIAAGIGLDKLIDGVGHDRVVRVMPNTPSLVGEGASGFCVSGGVSDDDVQLIETMLNSVGIAAQVTEPQMNGVTGVSGSGPAYVFLIIEALADGGVAAGLPRATALQLATQTVLGAAKMVRETGEHPGFLKDNVCSPGGTTIAAMSVLEQNAVRGAMIQAVQASANRSRELA</sequence>
<dbReference type="SUPFAM" id="SSF48179">
    <property type="entry name" value="6-phosphogluconate dehydrogenase C-terminal domain-like"/>
    <property type="match status" value="1"/>
</dbReference>
<dbReference type="NCBIfam" id="TIGR00112">
    <property type="entry name" value="proC"/>
    <property type="match status" value="1"/>
</dbReference>
<evidence type="ECO:0000256" key="2">
    <source>
        <dbReference type="ARBA" id="ARBA00022857"/>
    </source>
</evidence>
<dbReference type="HOGENOM" id="CLU_042344_3_1_0"/>
<dbReference type="AlphaFoldDB" id="Q7UTG7"/>
<dbReference type="PANTHER" id="PTHR11645:SF0">
    <property type="entry name" value="PYRROLINE-5-CARBOXYLATE REDUCTASE 3"/>
    <property type="match status" value="1"/>
</dbReference>
<keyword evidence="4" id="KW-0641">Proline biosynthesis</keyword>
<dbReference type="eggNOG" id="COG0345">
    <property type="taxonomic scope" value="Bacteria"/>
</dbReference>
<dbReference type="InterPro" id="IPR000304">
    <property type="entry name" value="Pyrroline-COOH_reductase"/>
</dbReference>
<protein>
    <recommendedName>
        <fullName evidence="4 5">Pyrroline-5-carboxylate reductase</fullName>
        <shortName evidence="4">P5C reductase</shortName>
        <shortName evidence="4">P5CR</shortName>
        <ecNumber evidence="4 5">1.5.1.2</ecNumber>
    </recommendedName>
    <alternativeName>
        <fullName evidence="4">PCA reductase</fullName>
    </alternativeName>
</protein>
<comment type="similarity">
    <text evidence="1 4">Belongs to the pyrroline-5-carboxylate reductase family.</text>
</comment>
<dbReference type="FunFam" id="1.10.3730.10:FF:000001">
    <property type="entry name" value="Pyrroline-5-carboxylate reductase"/>
    <property type="match status" value="1"/>
</dbReference>
<evidence type="ECO:0000256" key="6">
    <source>
        <dbReference type="PIRSR" id="PIRSR000193-1"/>
    </source>
</evidence>
<comment type="function">
    <text evidence="4">Catalyzes the reduction of 1-pyrroline-5-carboxylate (PCA) to L-proline.</text>
</comment>
<dbReference type="InterPro" id="IPR036291">
    <property type="entry name" value="NAD(P)-bd_dom_sf"/>
</dbReference>
<evidence type="ECO:0000256" key="5">
    <source>
        <dbReference type="NCBIfam" id="TIGR00112"/>
    </source>
</evidence>
<dbReference type="EMBL" id="BX294139">
    <property type="protein sequence ID" value="CAD73469.1"/>
    <property type="molecule type" value="Genomic_DNA"/>
</dbReference>
<reference evidence="9 10" key="1">
    <citation type="journal article" date="2003" name="Proc. Natl. Acad. Sci. U.S.A.">
        <title>Complete genome sequence of the marine planctomycete Pirellula sp. strain 1.</title>
        <authorList>
            <person name="Gloeckner F.O."/>
            <person name="Kube M."/>
            <person name="Bauer M."/>
            <person name="Teeling H."/>
            <person name="Lombardot T."/>
            <person name="Ludwig W."/>
            <person name="Gade D."/>
            <person name="Beck A."/>
            <person name="Borzym K."/>
            <person name="Heitmann K."/>
            <person name="Rabus R."/>
            <person name="Schlesner H."/>
            <person name="Amann R."/>
            <person name="Reinhardt R."/>
        </authorList>
    </citation>
    <scope>NUCLEOTIDE SEQUENCE [LARGE SCALE GENOMIC DNA]</scope>
    <source>
        <strain evidence="10">DSM 10527 / NCIMB 13988 / SH1</strain>
    </source>
</reference>
<keyword evidence="2 4" id="KW-0521">NADP</keyword>
<feature type="binding site" evidence="6">
    <location>
        <begin position="76"/>
        <end position="79"/>
    </location>
    <ligand>
        <name>NADP(+)</name>
        <dbReference type="ChEBI" id="CHEBI:58349"/>
    </ligand>
</feature>
<evidence type="ECO:0000259" key="7">
    <source>
        <dbReference type="Pfam" id="PF03807"/>
    </source>
</evidence>
<dbReference type="Gene3D" id="3.40.50.720">
    <property type="entry name" value="NAD(P)-binding Rossmann-like Domain"/>
    <property type="match status" value="1"/>
</dbReference>
<dbReference type="PATRIC" id="fig|243090.15.peg.1813"/>
<comment type="subcellular location">
    <subcellularLocation>
        <location evidence="4">Cytoplasm</location>
    </subcellularLocation>
</comment>
<dbReference type="HAMAP" id="MF_01925">
    <property type="entry name" value="P5C_reductase"/>
    <property type="match status" value="1"/>
</dbReference>
<evidence type="ECO:0000256" key="4">
    <source>
        <dbReference type="HAMAP-Rule" id="MF_01925"/>
    </source>
</evidence>
<proteinExistence type="inferred from homology"/>
<evidence type="ECO:0000256" key="3">
    <source>
        <dbReference type="ARBA" id="ARBA00023002"/>
    </source>
</evidence>
<keyword evidence="4" id="KW-0028">Amino-acid biosynthesis</keyword>
<dbReference type="STRING" id="243090.RB3891"/>
<dbReference type="Proteomes" id="UP000001025">
    <property type="component" value="Chromosome"/>
</dbReference>
<comment type="catalytic activity">
    <reaction evidence="4">
        <text>L-proline + NAD(+) = (S)-1-pyrroline-5-carboxylate + NADH + 2 H(+)</text>
        <dbReference type="Rhea" id="RHEA:14105"/>
        <dbReference type="ChEBI" id="CHEBI:15378"/>
        <dbReference type="ChEBI" id="CHEBI:17388"/>
        <dbReference type="ChEBI" id="CHEBI:57540"/>
        <dbReference type="ChEBI" id="CHEBI:57945"/>
        <dbReference type="ChEBI" id="CHEBI:60039"/>
        <dbReference type="EC" id="1.5.1.2"/>
    </reaction>
</comment>
<evidence type="ECO:0000256" key="1">
    <source>
        <dbReference type="ARBA" id="ARBA00005525"/>
    </source>
</evidence>
<evidence type="ECO:0000259" key="8">
    <source>
        <dbReference type="Pfam" id="PF14748"/>
    </source>
</evidence>
<dbReference type="Pfam" id="PF03807">
    <property type="entry name" value="F420_oxidored"/>
    <property type="match status" value="1"/>
</dbReference>
<dbReference type="InterPro" id="IPR028939">
    <property type="entry name" value="P5C_Rdtase_cat_N"/>
</dbReference>